<accession>A0AAP0C3L7</accession>
<feature type="region of interest" description="Disordered" evidence="1">
    <location>
        <begin position="1"/>
        <end position="54"/>
    </location>
</feature>
<feature type="compositionally biased region" description="Low complexity" evidence="1">
    <location>
        <begin position="9"/>
        <end position="28"/>
    </location>
</feature>
<dbReference type="AlphaFoldDB" id="A0AAP0C3L7"/>
<evidence type="ECO:0000313" key="3">
    <source>
        <dbReference type="Proteomes" id="UP001418222"/>
    </source>
</evidence>
<sequence length="143" mass="14979">MADPSPGELSTPASSTSPLSLHLSLSQSGKTGRKKNAVPSQPSSASRRSLRRCPGHRRCSLSGVAVDDDSACRGGVVQSGVRGAKLDGDRSSRRRTAASANVKHYEGCEDLRSSEGVDLGSESRCKSIEQNGVETDGWHGGDQ</sequence>
<feature type="region of interest" description="Disordered" evidence="1">
    <location>
        <begin position="82"/>
        <end position="143"/>
    </location>
</feature>
<organism evidence="2 3">
    <name type="scientific">Platanthera zijinensis</name>
    <dbReference type="NCBI Taxonomy" id="2320716"/>
    <lineage>
        <taxon>Eukaryota</taxon>
        <taxon>Viridiplantae</taxon>
        <taxon>Streptophyta</taxon>
        <taxon>Embryophyta</taxon>
        <taxon>Tracheophyta</taxon>
        <taxon>Spermatophyta</taxon>
        <taxon>Magnoliopsida</taxon>
        <taxon>Liliopsida</taxon>
        <taxon>Asparagales</taxon>
        <taxon>Orchidaceae</taxon>
        <taxon>Orchidoideae</taxon>
        <taxon>Orchideae</taxon>
        <taxon>Orchidinae</taxon>
        <taxon>Platanthera</taxon>
    </lineage>
</organism>
<dbReference type="EMBL" id="JBBWWQ010000001">
    <property type="protein sequence ID" value="KAK8957189.1"/>
    <property type="molecule type" value="Genomic_DNA"/>
</dbReference>
<name>A0AAP0C3L7_9ASPA</name>
<protein>
    <submittedName>
        <fullName evidence="2">Uncharacterized protein</fullName>
    </submittedName>
</protein>
<feature type="compositionally biased region" description="Basic and acidic residues" evidence="1">
    <location>
        <begin position="103"/>
        <end position="127"/>
    </location>
</feature>
<keyword evidence="3" id="KW-1185">Reference proteome</keyword>
<dbReference type="Proteomes" id="UP001418222">
    <property type="component" value="Unassembled WGS sequence"/>
</dbReference>
<gene>
    <name evidence="2" type="ORF">KSP39_PZI000547</name>
</gene>
<comment type="caution">
    <text evidence="2">The sequence shown here is derived from an EMBL/GenBank/DDBJ whole genome shotgun (WGS) entry which is preliminary data.</text>
</comment>
<proteinExistence type="predicted"/>
<evidence type="ECO:0000256" key="1">
    <source>
        <dbReference type="SAM" id="MobiDB-lite"/>
    </source>
</evidence>
<evidence type="ECO:0000313" key="2">
    <source>
        <dbReference type="EMBL" id="KAK8957189.1"/>
    </source>
</evidence>
<reference evidence="2 3" key="1">
    <citation type="journal article" date="2022" name="Nat. Plants">
        <title>Genomes of leafy and leafless Platanthera orchids illuminate the evolution of mycoheterotrophy.</title>
        <authorList>
            <person name="Li M.H."/>
            <person name="Liu K.W."/>
            <person name="Li Z."/>
            <person name="Lu H.C."/>
            <person name="Ye Q.L."/>
            <person name="Zhang D."/>
            <person name="Wang J.Y."/>
            <person name="Li Y.F."/>
            <person name="Zhong Z.M."/>
            <person name="Liu X."/>
            <person name="Yu X."/>
            <person name="Liu D.K."/>
            <person name="Tu X.D."/>
            <person name="Liu B."/>
            <person name="Hao Y."/>
            <person name="Liao X.Y."/>
            <person name="Jiang Y.T."/>
            <person name="Sun W.H."/>
            <person name="Chen J."/>
            <person name="Chen Y.Q."/>
            <person name="Ai Y."/>
            <person name="Zhai J.W."/>
            <person name="Wu S.S."/>
            <person name="Zhou Z."/>
            <person name="Hsiao Y.Y."/>
            <person name="Wu W.L."/>
            <person name="Chen Y.Y."/>
            <person name="Lin Y.F."/>
            <person name="Hsu J.L."/>
            <person name="Li C.Y."/>
            <person name="Wang Z.W."/>
            <person name="Zhao X."/>
            <person name="Zhong W.Y."/>
            <person name="Ma X.K."/>
            <person name="Ma L."/>
            <person name="Huang J."/>
            <person name="Chen G.Z."/>
            <person name="Huang M.Z."/>
            <person name="Huang L."/>
            <person name="Peng D.H."/>
            <person name="Luo Y.B."/>
            <person name="Zou S.Q."/>
            <person name="Chen S.P."/>
            <person name="Lan S."/>
            <person name="Tsai W.C."/>
            <person name="Van de Peer Y."/>
            <person name="Liu Z.J."/>
        </authorList>
    </citation>
    <scope>NUCLEOTIDE SEQUENCE [LARGE SCALE GENOMIC DNA]</scope>
    <source>
        <strain evidence="2">Lor287</strain>
    </source>
</reference>
<feature type="compositionally biased region" description="Polar residues" evidence="1">
    <location>
        <begin position="38"/>
        <end position="47"/>
    </location>
</feature>